<keyword evidence="9" id="KW-1185">Reference proteome</keyword>
<evidence type="ECO:0000256" key="3">
    <source>
        <dbReference type="ARBA" id="ARBA00022989"/>
    </source>
</evidence>
<dbReference type="RefSeq" id="WP_117177251.1">
    <property type="nucleotide sequence ID" value="NZ_QFZK01000006.1"/>
</dbReference>
<evidence type="ECO:0000259" key="7">
    <source>
        <dbReference type="Pfam" id="PF25917"/>
    </source>
</evidence>
<keyword evidence="2 6" id="KW-0812">Transmembrane</keyword>
<dbReference type="EMBL" id="QFZK01000006">
    <property type="protein sequence ID" value="RFO96623.1"/>
    <property type="molecule type" value="Genomic_DNA"/>
</dbReference>
<dbReference type="InterPro" id="IPR050739">
    <property type="entry name" value="MFP"/>
</dbReference>
<protein>
    <submittedName>
        <fullName evidence="8">HlyD family secretion protein</fullName>
    </submittedName>
</protein>
<feature type="domain" description="Multidrug resistance protein MdtA-like barrel-sandwich hybrid" evidence="7">
    <location>
        <begin position="63"/>
        <end position="279"/>
    </location>
</feature>
<evidence type="ECO:0000256" key="2">
    <source>
        <dbReference type="ARBA" id="ARBA00022692"/>
    </source>
</evidence>
<dbReference type="PRINTS" id="PR01490">
    <property type="entry name" value="RTXTOXIND"/>
</dbReference>
<dbReference type="Pfam" id="PF25917">
    <property type="entry name" value="BSH_RND"/>
    <property type="match status" value="1"/>
</dbReference>
<dbReference type="PANTHER" id="PTHR30386:SF26">
    <property type="entry name" value="TRANSPORT PROTEIN COMB"/>
    <property type="match status" value="1"/>
</dbReference>
<evidence type="ECO:0000256" key="6">
    <source>
        <dbReference type="SAM" id="Phobius"/>
    </source>
</evidence>
<keyword evidence="3 6" id="KW-1133">Transmembrane helix</keyword>
<feature type="transmembrane region" description="Helical" evidence="6">
    <location>
        <begin position="21"/>
        <end position="40"/>
    </location>
</feature>
<keyword evidence="5" id="KW-0175">Coiled coil</keyword>
<dbReference type="GO" id="GO:0016020">
    <property type="term" value="C:membrane"/>
    <property type="evidence" value="ECO:0007669"/>
    <property type="project" value="UniProtKB-SubCell"/>
</dbReference>
<dbReference type="InterPro" id="IPR058625">
    <property type="entry name" value="MdtA-like_BSH"/>
</dbReference>
<name>A0A3E1RBJ1_9BURK</name>
<comment type="subcellular location">
    <subcellularLocation>
        <location evidence="1">Membrane</location>
        <topology evidence="1">Single-pass membrane protein</topology>
    </subcellularLocation>
</comment>
<organism evidence="8 9">
    <name type="scientific">Rhodoferax lacus</name>
    <dbReference type="NCBI Taxonomy" id="2184758"/>
    <lineage>
        <taxon>Bacteria</taxon>
        <taxon>Pseudomonadati</taxon>
        <taxon>Pseudomonadota</taxon>
        <taxon>Betaproteobacteria</taxon>
        <taxon>Burkholderiales</taxon>
        <taxon>Comamonadaceae</taxon>
        <taxon>Rhodoferax</taxon>
    </lineage>
</organism>
<dbReference type="Gene3D" id="2.40.50.100">
    <property type="match status" value="1"/>
</dbReference>
<dbReference type="PANTHER" id="PTHR30386">
    <property type="entry name" value="MEMBRANE FUSION SUBUNIT OF EMRAB-TOLC MULTIDRUG EFFLUX PUMP"/>
    <property type="match status" value="1"/>
</dbReference>
<dbReference type="OrthoDB" id="9775513at2"/>
<accession>A0A3E1RBJ1</accession>
<evidence type="ECO:0000256" key="4">
    <source>
        <dbReference type="ARBA" id="ARBA00023136"/>
    </source>
</evidence>
<reference evidence="8 9" key="1">
    <citation type="submission" date="2018-05" db="EMBL/GenBank/DDBJ databases">
        <title>Rhodoferax soyangensis sp.nov., isolated from an oligotrophic freshwater lake.</title>
        <authorList>
            <person name="Park M."/>
        </authorList>
    </citation>
    <scope>NUCLEOTIDE SEQUENCE [LARGE SCALE GENOMIC DNA]</scope>
    <source>
        <strain evidence="8 9">IMCC26218</strain>
    </source>
</reference>
<evidence type="ECO:0000313" key="9">
    <source>
        <dbReference type="Proteomes" id="UP000260665"/>
    </source>
</evidence>
<evidence type="ECO:0000256" key="5">
    <source>
        <dbReference type="SAM" id="Coils"/>
    </source>
</evidence>
<evidence type="ECO:0000256" key="1">
    <source>
        <dbReference type="ARBA" id="ARBA00004167"/>
    </source>
</evidence>
<dbReference type="Proteomes" id="UP000260665">
    <property type="component" value="Unassembled WGS sequence"/>
</dbReference>
<feature type="coiled-coil region" evidence="5">
    <location>
        <begin position="202"/>
        <end position="229"/>
    </location>
</feature>
<comment type="caution">
    <text evidence="8">The sequence shown here is derived from an EMBL/GenBank/DDBJ whole genome shotgun (WGS) entry which is preliminary data.</text>
</comment>
<dbReference type="AlphaFoldDB" id="A0A3E1RBJ1"/>
<proteinExistence type="predicted"/>
<gene>
    <name evidence="8" type="ORF">DIC66_11390</name>
</gene>
<keyword evidence="4 6" id="KW-0472">Membrane</keyword>
<sequence>MAAQFSRTTRSLARDSSALALVLWAMAAVLLLAWLGWFVLGRVTVFEVSRSARLEVQQSAHPVAALVAGRMEHNSLVLGQEVHAGDVLARLDASRETLRLQEEQSRLEAFAPRIESLGREIAALKQAQGQDRLAAEAALRAARFRAQEASAGVDFAKDNERRLKEESRMGGAAQVDALRAGSEARKQSAARDALASDAQRLEGDARTRHAQAQAQIENLERAIVTLEGERATTATTISRLTQELEPFVLRAPVDGVVGEVLAVPAGAYVTAGQRIATVVPRGGLVIVAEFPPAAVLGRIHPGQAASMRLDGFPWTEFGSLPAQVTLVASEIREHTVRVELKPLPAAGSRLLLQHGLPGTVEISLEQSSPAQLLLRAIGQVSPDGLLSAASRDKPAP</sequence>
<evidence type="ECO:0000313" key="8">
    <source>
        <dbReference type="EMBL" id="RFO96623.1"/>
    </source>
</evidence>